<evidence type="ECO:0008006" key="3">
    <source>
        <dbReference type="Google" id="ProtNLM"/>
    </source>
</evidence>
<dbReference type="EMBL" id="JAVREZ010000508">
    <property type="protein sequence ID" value="MDT0488775.1"/>
    <property type="molecule type" value="Genomic_DNA"/>
</dbReference>
<organism evidence="1 2">
    <name type="scientific">Streptomyces doebereineriae</name>
    <dbReference type="NCBI Taxonomy" id="3075528"/>
    <lineage>
        <taxon>Bacteria</taxon>
        <taxon>Bacillati</taxon>
        <taxon>Actinomycetota</taxon>
        <taxon>Actinomycetes</taxon>
        <taxon>Kitasatosporales</taxon>
        <taxon>Streptomycetaceae</taxon>
        <taxon>Streptomyces</taxon>
    </lineage>
</organism>
<dbReference type="InterPro" id="IPR036661">
    <property type="entry name" value="Luciferase-like_sf"/>
</dbReference>
<dbReference type="Proteomes" id="UP001183824">
    <property type="component" value="Unassembled WGS sequence"/>
</dbReference>
<evidence type="ECO:0000313" key="1">
    <source>
        <dbReference type="EMBL" id="MDT0488775.1"/>
    </source>
</evidence>
<evidence type="ECO:0000313" key="2">
    <source>
        <dbReference type="Proteomes" id="UP001183824"/>
    </source>
</evidence>
<gene>
    <name evidence="1" type="ORF">RNB18_53010</name>
</gene>
<dbReference type="SUPFAM" id="SSF51679">
    <property type="entry name" value="Bacterial luciferase-like"/>
    <property type="match status" value="1"/>
</dbReference>
<keyword evidence="2" id="KW-1185">Reference proteome</keyword>
<dbReference type="Gene3D" id="3.20.20.30">
    <property type="entry name" value="Luciferase-like domain"/>
    <property type="match status" value="1"/>
</dbReference>
<reference evidence="2" key="1">
    <citation type="submission" date="2023-07" db="EMBL/GenBank/DDBJ databases">
        <title>30 novel species of actinomycetes from the DSMZ collection.</title>
        <authorList>
            <person name="Nouioui I."/>
        </authorList>
    </citation>
    <scope>NUCLEOTIDE SEQUENCE [LARGE SCALE GENOMIC DNA]</scope>
    <source>
        <strain evidence="2">DSM 41640</strain>
    </source>
</reference>
<accession>A0ABU2VT57</accession>
<feature type="non-terminal residue" evidence="1">
    <location>
        <position position="1"/>
    </location>
</feature>
<protein>
    <recommendedName>
        <fullName evidence="3">Luciferase-like domain-containing protein</fullName>
    </recommendedName>
</protein>
<sequence length="131" mass="14168">IWIGGNSRSGRRRVARLAQGWTPLLLDEHTANTTRTPPLTTPAELATAIADLHELAEEAGRDPAAIEVQVQSPQSAFLTDDTMSSEQHRDHLGQLAEAGVTSFVVQVPADDVEHARDGLHRYAADFGTYVG</sequence>
<name>A0ABU2VT57_9ACTN</name>
<proteinExistence type="predicted"/>
<comment type="caution">
    <text evidence="1">The sequence shown here is derived from an EMBL/GenBank/DDBJ whole genome shotgun (WGS) entry which is preliminary data.</text>
</comment>